<name>A0A084ARV8_STACB</name>
<protein>
    <submittedName>
        <fullName evidence="2">Uncharacterized protein</fullName>
    </submittedName>
</protein>
<evidence type="ECO:0000313" key="3">
    <source>
        <dbReference type="Proteomes" id="UP000028045"/>
    </source>
</evidence>
<accession>A0A084ARV8</accession>
<evidence type="ECO:0000313" key="2">
    <source>
        <dbReference type="EMBL" id="KEY68037.1"/>
    </source>
</evidence>
<reference evidence="2 3" key="1">
    <citation type="journal article" date="2014" name="BMC Genomics">
        <title>Comparative genome sequencing reveals chemotype-specific gene clusters in the toxigenic black mold Stachybotrys.</title>
        <authorList>
            <person name="Semeiks J."/>
            <person name="Borek D."/>
            <person name="Otwinowski Z."/>
            <person name="Grishin N.V."/>
        </authorList>
    </citation>
    <scope>NUCLEOTIDE SEQUENCE [LARGE SCALE GENOMIC DNA]</scope>
    <source>
        <strain evidence="3">CBS 109288 / IBT 7711</strain>
    </source>
</reference>
<feature type="region of interest" description="Disordered" evidence="1">
    <location>
        <begin position="19"/>
        <end position="59"/>
    </location>
</feature>
<dbReference type="Proteomes" id="UP000028045">
    <property type="component" value="Unassembled WGS sequence"/>
</dbReference>
<gene>
    <name evidence="2" type="ORF">S7711_11095</name>
</gene>
<dbReference type="HOGENOM" id="CLU_125078_1_0_1"/>
<feature type="compositionally biased region" description="Low complexity" evidence="1">
    <location>
        <begin position="22"/>
        <end position="34"/>
    </location>
</feature>
<keyword evidence="3" id="KW-1185">Reference proteome</keyword>
<dbReference type="EMBL" id="KL648592">
    <property type="protein sequence ID" value="KEY68037.1"/>
    <property type="molecule type" value="Genomic_DNA"/>
</dbReference>
<sequence>MSLSRLANAPLRPARFRPSIGAAPLLRAAPQRRPFTQGPDNLGGPGGQEPPPPNPGGVDVLKRRWMPIVGGGLLAVAGMAYLLRSPEEVNKGREKVAEGTEKLKEYEAKVQAELTGKK</sequence>
<dbReference type="OrthoDB" id="10381866at2759"/>
<proteinExistence type="predicted"/>
<evidence type="ECO:0000256" key="1">
    <source>
        <dbReference type="SAM" id="MobiDB-lite"/>
    </source>
</evidence>
<organism evidence="2 3">
    <name type="scientific">Stachybotrys chartarum (strain CBS 109288 / IBT 7711)</name>
    <name type="common">Toxic black mold</name>
    <name type="synonym">Stilbospora chartarum</name>
    <dbReference type="NCBI Taxonomy" id="1280523"/>
    <lineage>
        <taxon>Eukaryota</taxon>
        <taxon>Fungi</taxon>
        <taxon>Dikarya</taxon>
        <taxon>Ascomycota</taxon>
        <taxon>Pezizomycotina</taxon>
        <taxon>Sordariomycetes</taxon>
        <taxon>Hypocreomycetidae</taxon>
        <taxon>Hypocreales</taxon>
        <taxon>Stachybotryaceae</taxon>
        <taxon>Stachybotrys</taxon>
    </lineage>
</organism>
<dbReference type="AlphaFoldDB" id="A0A084ARV8"/>